<accession>A0ABU5E4K0</accession>
<comment type="caution">
    <text evidence="1">The sequence shown here is derived from an EMBL/GenBank/DDBJ whole genome shotgun (WGS) entry which is preliminary data.</text>
</comment>
<reference evidence="1 2" key="1">
    <citation type="journal article" date="2013" name="Antonie Van Leeuwenhoek">
        <title>Dongia rigui sp. nov., isolated from freshwater of a large wetland in Korea.</title>
        <authorList>
            <person name="Baik K.S."/>
            <person name="Hwang Y.M."/>
            <person name="Choi J.S."/>
            <person name="Kwon J."/>
            <person name="Seong C.N."/>
        </authorList>
    </citation>
    <scope>NUCLEOTIDE SEQUENCE [LARGE SCALE GENOMIC DNA]</scope>
    <source>
        <strain evidence="1 2">04SU4-P</strain>
    </source>
</reference>
<evidence type="ECO:0008006" key="3">
    <source>
        <dbReference type="Google" id="ProtNLM"/>
    </source>
</evidence>
<dbReference type="Proteomes" id="UP001271769">
    <property type="component" value="Unassembled WGS sequence"/>
</dbReference>
<protein>
    <recommendedName>
        <fullName evidence="3">DUF481 domain-containing protein</fullName>
    </recommendedName>
</protein>
<name>A0ABU5E4K0_9PROT</name>
<proteinExistence type="predicted"/>
<dbReference type="SUPFAM" id="SSF56935">
    <property type="entry name" value="Porins"/>
    <property type="match status" value="1"/>
</dbReference>
<organism evidence="1 2">
    <name type="scientific">Dongia rigui</name>
    <dbReference type="NCBI Taxonomy" id="940149"/>
    <lineage>
        <taxon>Bacteria</taxon>
        <taxon>Pseudomonadati</taxon>
        <taxon>Pseudomonadota</taxon>
        <taxon>Alphaproteobacteria</taxon>
        <taxon>Rhodospirillales</taxon>
        <taxon>Dongiaceae</taxon>
        <taxon>Dongia</taxon>
    </lineage>
</organism>
<sequence length="347" mass="37634">MGRRRIANCAQRGAGRIAVSLIVAGTSMGPAQAEDGKKRPLQLALHVDLLNDRMADADARTAEPQTFRAPTPLSLIGLPLTFGSRDADIGAGAGVEASMSGTYDTKLADKMTLEWRAGLSKTKYMSDGWGTDIAKAAATWRYGDDDLALSFEPGWRVTVVEGEIDASDYDAALRLENGIGSGLSWVNSLRYRRHDATALGGDGSKATARTAFAYRFDKRSSLDFSFDATYALSTENGRKVGSLGDLDAVANDFDPSVAMSFPLSDEIEFAASLRYCRSTDELPRFTSDARQSEDTQHLDMRLAWHNLDPMLRPMDLSAGYTFDRLDSTEPGGDALTHTVSLAFAVEF</sequence>
<evidence type="ECO:0000313" key="2">
    <source>
        <dbReference type="Proteomes" id="UP001271769"/>
    </source>
</evidence>
<dbReference type="EMBL" id="JAXCLX010000004">
    <property type="protein sequence ID" value="MDY0874130.1"/>
    <property type="molecule type" value="Genomic_DNA"/>
</dbReference>
<gene>
    <name evidence="1" type="ORF">SMD31_19465</name>
</gene>
<dbReference type="RefSeq" id="WP_320502604.1">
    <property type="nucleotide sequence ID" value="NZ_JAXCLX010000004.1"/>
</dbReference>
<evidence type="ECO:0000313" key="1">
    <source>
        <dbReference type="EMBL" id="MDY0874130.1"/>
    </source>
</evidence>
<keyword evidence="2" id="KW-1185">Reference proteome</keyword>